<proteinExistence type="predicted"/>
<sequence>MRAVDGISRSSRNIAGGYIDDLTFVTFRTNRHNITGIGSLTACPSVGYTHNFALNVCLTFFIGFRSRTQSHRVQQSCFCTCTQSYTAKGSRLRFGTDSQRQIGR</sequence>
<dbReference type="Proteomes" id="UP000626795">
    <property type="component" value="Unassembled WGS sequence"/>
</dbReference>
<gene>
    <name evidence="1" type="ORF">ONOEEDHL_02164</name>
</gene>
<evidence type="ECO:0000313" key="2">
    <source>
        <dbReference type="Proteomes" id="UP000626795"/>
    </source>
</evidence>
<evidence type="ECO:0000313" key="1">
    <source>
        <dbReference type="EMBL" id="VTY05782.1"/>
    </source>
</evidence>
<comment type="caution">
    <text evidence="1">The sequence shown here is derived from an EMBL/GenBank/DDBJ whole genome shotgun (WGS) entry which is preliminary data.</text>
</comment>
<name>A0A9X9SMU1_NEISU</name>
<protein>
    <submittedName>
        <fullName evidence="1">Uncharacterized protein</fullName>
    </submittedName>
</protein>
<reference evidence="1" key="1">
    <citation type="submission" date="2019-05" db="EMBL/GenBank/DDBJ databases">
        <authorList>
            <person name="Hibberd M."/>
        </authorList>
    </citation>
    <scope>NUCLEOTIDE SEQUENCE</scope>
    <source>
        <strain evidence="1">Neisseria_subflava_BgEED23</strain>
    </source>
</reference>
<dbReference type="EMBL" id="CABFLZ010000019">
    <property type="protein sequence ID" value="VTY05782.1"/>
    <property type="molecule type" value="Genomic_DNA"/>
</dbReference>
<organism evidence="1 2">
    <name type="scientific">Neisseria subflava</name>
    <dbReference type="NCBI Taxonomy" id="28449"/>
    <lineage>
        <taxon>Bacteria</taxon>
        <taxon>Pseudomonadati</taxon>
        <taxon>Pseudomonadota</taxon>
        <taxon>Betaproteobacteria</taxon>
        <taxon>Neisseriales</taxon>
        <taxon>Neisseriaceae</taxon>
        <taxon>Neisseria</taxon>
    </lineage>
</organism>
<dbReference type="AlphaFoldDB" id="A0A9X9SMU1"/>
<keyword evidence="2" id="KW-1185">Reference proteome</keyword>
<accession>A0A9X9SMU1</accession>